<reference evidence="2 3" key="1">
    <citation type="submission" date="2016-10" db="EMBL/GenBank/DDBJ databases">
        <authorList>
            <person name="de Groot N.N."/>
        </authorList>
    </citation>
    <scope>NUCLEOTIDE SEQUENCE [LARGE SCALE GENOMIC DNA]</scope>
    <source>
        <strain evidence="2 3">CGMCC 1.7059</strain>
    </source>
</reference>
<dbReference type="RefSeq" id="WP_091812439.1">
    <property type="nucleotide sequence ID" value="NZ_FNNE01000004.1"/>
</dbReference>
<dbReference type="Pfam" id="PF11196">
    <property type="entry name" value="DUF2834"/>
    <property type="match status" value="1"/>
</dbReference>
<name>A0A1H2WK84_9GAMM</name>
<sequence length="112" mass="12243">MSESVFKSILVVAALFFTGFFAAIVLPPLIENPDVWGAFTAGFVNPYSSGYSMDVLVCWAILAVWVVYEAKAYSVRKGWVCLLLGIVPGVAVGLALYLLLRAKQIRVVRRDG</sequence>
<proteinExistence type="predicted"/>
<gene>
    <name evidence="2" type="ORF">SAMN04487960_104196</name>
</gene>
<feature type="transmembrane region" description="Helical" evidence="1">
    <location>
        <begin position="9"/>
        <end position="30"/>
    </location>
</feature>
<keyword evidence="3" id="KW-1185">Reference proteome</keyword>
<dbReference type="AlphaFoldDB" id="A0A1H2WK84"/>
<dbReference type="OrthoDB" id="7062863at2"/>
<evidence type="ECO:0000313" key="2">
    <source>
        <dbReference type="EMBL" id="SDW81063.1"/>
    </source>
</evidence>
<evidence type="ECO:0008006" key="4">
    <source>
        <dbReference type="Google" id="ProtNLM"/>
    </source>
</evidence>
<accession>A0A1H2WK84</accession>
<feature type="transmembrane region" description="Helical" evidence="1">
    <location>
        <begin position="50"/>
        <end position="68"/>
    </location>
</feature>
<keyword evidence="1" id="KW-1133">Transmembrane helix</keyword>
<dbReference type="Proteomes" id="UP000199675">
    <property type="component" value="Unassembled WGS sequence"/>
</dbReference>
<evidence type="ECO:0000256" key="1">
    <source>
        <dbReference type="SAM" id="Phobius"/>
    </source>
</evidence>
<keyword evidence="1" id="KW-0812">Transmembrane</keyword>
<organism evidence="2 3">
    <name type="scientific">Marinobacter mobilis</name>
    <dbReference type="NCBI Taxonomy" id="488533"/>
    <lineage>
        <taxon>Bacteria</taxon>
        <taxon>Pseudomonadati</taxon>
        <taxon>Pseudomonadota</taxon>
        <taxon>Gammaproteobacteria</taxon>
        <taxon>Pseudomonadales</taxon>
        <taxon>Marinobacteraceae</taxon>
        <taxon>Marinobacter</taxon>
    </lineage>
</organism>
<protein>
    <recommendedName>
        <fullName evidence="4">DUF2834 domain-containing protein</fullName>
    </recommendedName>
</protein>
<feature type="transmembrane region" description="Helical" evidence="1">
    <location>
        <begin position="80"/>
        <end position="100"/>
    </location>
</feature>
<dbReference type="InterPro" id="IPR021362">
    <property type="entry name" value="DUF2834"/>
</dbReference>
<keyword evidence="1" id="KW-0472">Membrane</keyword>
<dbReference type="EMBL" id="FNNE01000004">
    <property type="protein sequence ID" value="SDW81063.1"/>
    <property type="molecule type" value="Genomic_DNA"/>
</dbReference>
<evidence type="ECO:0000313" key="3">
    <source>
        <dbReference type="Proteomes" id="UP000199675"/>
    </source>
</evidence>